<comment type="subcellular location">
    <subcellularLocation>
        <location evidence="1">Cell membrane</location>
        <topology evidence="1">Multi-pass membrane protein</topology>
    </subcellularLocation>
</comment>
<keyword evidence="3 9" id="KW-0808">Transferase</keyword>
<reference evidence="9" key="1">
    <citation type="submission" date="2020-10" db="EMBL/GenBank/DDBJ databases">
        <authorList>
            <person name="Gilroy R."/>
        </authorList>
    </citation>
    <scope>NUCLEOTIDE SEQUENCE</scope>
    <source>
        <strain evidence="9">CHK193-30670</strain>
    </source>
</reference>
<evidence type="ECO:0000256" key="4">
    <source>
        <dbReference type="ARBA" id="ARBA00022692"/>
    </source>
</evidence>
<feature type="transmembrane region" description="Helical" evidence="8">
    <location>
        <begin position="103"/>
        <end position="121"/>
    </location>
</feature>
<dbReference type="GO" id="GO:0009103">
    <property type="term" value="P:lipopolysaccharide biosynthetic process"/>
    <property type="evidence" value="ECO:0007669"/>
    <property type="project" value="TreeGrafter"/>
</dbReference>
<feature type="binding site" evidence="7">
    <location>
        <position position="153"/>
    </location>
    <ligand>
        <name>Mg(2+)</name>
        <dbReference type="ChEBI" id="CHEBI:18420"/>
    </ligand>
</feature>
<feature type="transmembrane region" description="Helical" evidence="8">
    <location>
        <begin position="74"/>
        <end position="91"/>
    </location>
</feature>
<feature type="transmembrane region" description="Helical" evidence="8">
    <location>
        <begin position="317"/>
        <end position="338"/>
    </location>
</feature>
<protein>
    <submittedName>
        <fullName evidence="9">Undecaprenyl/decaprenyl-phosphate alpha-N-acetylglucosaminyl 1-phosphate transferase</fullName>
    </submittedName>
</protein>
<feature type="transmembrane region" description="Helical" evidence="8">
    <location>
        <begin position="12"/>
        <end position="30"/>
    </location>
</feature>
<evidence type="ECO:0000256" key="1">
    <source>
        <dbReference type="ARBA" id="ARBA00004651"/>
    </source>
</evidence>
<evidence type="ECO:0000256" key="3">
    <source>
        <dbReference type="ARBA" id="ARBA00022679"/>
    </source>
</evidence>
<feature type="transmembrane region" description="Helical" evidence="8">
    <location>
        <begin position="51"/>
        <end position="68"/>
    </location>
</feature>
<keyword evidence="2" id="KW-1003">Cell membrane</keyword>
<dbReference type="InterPro" id="IPR018480">
    <property type="entry name" value="PNAcMuramoyl-5peptid_Trfase_CS"/>
</dbReference>
<feature type="transmembrane region" description="Helical" evidence="8">
    <location>
        <begin position="161"/>
        <end position="180"/>
    </location>
</feature>
<dbReference type="Proteomes" id="UP000824074">
    <property type="component" value="Unassembled WGS sequence"/>
</dbReference>
<evidence type="ECO:0000256" key="7">
    <source>
        <dbReference type="PIRSR" id="PIRSR600715-1"/>
    </source>
</evidence>
<keyword evidence="7" id="KW-0460">Magnesium</keyword>
<name>A0A9D1ILT2_9FIRM</name>
<evidence type="ECO:0000256" key="2">
    <source>
        <dbReference type="ARBA" id="ARBA00022475"/>
    </source>
</evidence>
<evidence type="ECO:0000256" key="5">
    <source>
        <dbReference type="ARBA" id="ARBA00022989"/>
    </source>
</evidence>
<dbReference type="GO" id="GO:0071555">
    <property type="term" value="P:cell wall organization"/>
    <property type="evidence" value="ECO:0007669"/>
    <property type="project" value="TreeGrafter"/>
</dbReference>
<keyword evidence="7" id="KW-0479">Metal-binding</keyword>
<dbReference type="Pfam" id="PF00953">
    <property type="entry name" value="Glycos_transf_4"/>
    <property type="match status" value="1"/>
</dbReference>
<dbReference type="InterPro" id="IPR000715">
    <property type="entry name" value="Glycosyl_transferase_4"/>
</dbReference>
<evidence type="ECO:0000256" key="6">
    <source>
        <dbReference type="ARBA" id="ARBA00023136"/>
    </source>
</evidence>
<evidence type="ECO:0000313" key="10">
    <source>
        <dbReference type="Proteomes" id="UP000824074"/>
    </source>
</evidence>
<feature type="transmembrane region" description="Helical" evidence="8">
    <location>
        <begin position="216"/>
        <end position="235"/>
    </location>
</feature>
<dbReference type="CDD" id="cd06853">
    <property type="entry name" value="GT_WecA_like"/>
    <property type="match status" value="1"/>
</dbReference>
<keyword evidence="4 8" id="KW-0812">Transmembrane</keyword>
<comment type="caution">
    <text evidence="9">The sequence shown here is derived from an EMBL/GenBank/DDBJ whole genome shotgun (WGS) entry which is preliminary data.</text>
</comment>
<dbReference type="GO" id="GO:0046872">
    <property type="term" value="F:metal ion binding"/>
    <property type="evidence" value="ECO:0007669"/>
    <property type="project" value="UniProtKB-KW"/>
</dbReference>
<keyword evidence="6 8" id="KW-0472">Membrane</keyword>
<dbReference type="GO" id="GO:0044038">
    <property type="term" value="P:cell wall macromolecule biosynthetic process"/>
    <property type="evidence" value="ECO:0007669"/>
    <property type="project" value="TreeGrafter"/>
</dbReference>
<dbReference type="PANTHER" id="PTHR22926:SF3">
    <property type="entry name" value="UNDECAPRENYL-PHOSPHATE ALPHA-N-ACETYLGLUCOSAMINYL 1-PHOSPHATE TRANSFERASE"/>
    <property type="match status" value="1"/>
</dbReference>
<feature type="transmembrane region" description="Helical" evidence="8">
    <location>
        <begin position="292"/>
        <end position="311"/>
    </location>
</feature>
<dbReference type="PROSITE" id="PS01348">
    <property type="entry name" value="MRAY_2"/>
    <property type="match status" value="1"/>
</dbReference>
<feature type="transmembrane region" description="Helical" evidence="8">
    <location>
        <begin position="127"/>
        <end position="149"/>
    </location>
</feature>
<dbReference type="PANTHER" id="PTHR22926">
    <property type="entry name" value="PHOSPHO-N-ACETYLMURAMOYL-PENTAPEPTIDE-TRANSFERASE"/>
    <property type="match status" value="1"/>
</dbReference>
<dbReference type="GO" id="GO:0005886">
    <property type="term" value="C:plasma membrane"/>
    <property type="evidence" value="ECO:0007669"/>
    <property type="project" value="UniProtKB-SubCell"/>
</dbReference>
<dbReference type="AlphaFoldDB" id="A0A9D1ILT2"/>
<gene>
    <name evidence="9" type="ORF">IAB68_01665</name>
</gene>
<dbReference type="EMBL" id="DVMT01000017">
    <property type="protein sequence ID" value="HIU39995.1"/>
    <property type="molecule type" value="Genomic_DNA"/>
</dbReference>
<reference evidence="9" key="2">
    <citation type="journal article" date="2021" name="PeerJ">
        <title>Extensive microbial diversity within the chicken gut microbiome revealed by metagenomics and culture.</title>
        <authorList>
            <person name="Gilroy R."/>
            <person name="Ravi A."/>
            <person name="Getino M."/>
            <person name="Pursley I."/>
            <person name="Horton D.L."/>
            <person name="Alikhan N.F."/>
            <person name="Baker D."/>
            <person name="Gharbi K."/>
            <person name="Hall N."/>
            <person name="Watson M."/>
            <person name="Adriaenssens E.M."/>
            <person name="Foster-Nyarko E."/>
            <person name="Jarju S."/>
            <person name="Secka A."/>
            <person name="Antonio M."/>
            <person name="Oren A."/>
            <person name="Chaudhuri R.R."/>
            <person name="La Ragione R."/>
            <person name="Hildebrand F."/>
            <person name="Pallen M.J."/>
        </authorList>
    </citation>
    <scope>NUCLEOTIDE SEQUENCE</scope>
    <source>
        <strain evidence="9">CHK193-30670</strain>
    </source>
</reference>
<dbReference type="GO" id="GO:0016780">
    <property type="term" value="F:phosphotransferase activity, for other substituted phosphate groups"/>
    <property type="evidence" value="ECO:0007669"/>
    <property type="project" value="InterPro"/>
</dbReference>
<keyword evidence="5 8" id="KW-1133">Transmembrane helix</keyword>
<comment type="cofactor">
    <cofactor evidence="7">
        <name>Mg(2+)</name>
        <dbReference type="ChEBI" id="CHEBI:18420"/>
    </cofactor>
</comment>
<feature type="transmembrane region" description="Helical" evidence="8">
    <location>
        <begin position="186"/>
        <end position="204"/>
    </location>
</feature>
<evidence type="ECO:0000313" key="9">
    <source>
        <dbReference type="EMBL" id="HIU39995.1"/>
    </source>
</evidence>
<accession>A0A9D1ILT2</accession>
<proteinExistence type="predicted"/>
<sequence>MQDKIIEVLKIVISVMAFTAVLFPIVKWISYHVGALDYPNERKVHKKPMPVMGGLMIYFGFIFGYMLFAPQNTQMLAILIASFIVVITGILDVIKPLKARQKLVGQLVAALIIVFYGKILLNDISAFGYYIDFGWLAYPITVIFIVALMNCINLIDGLDGLAAGISSIFFATIGVIAFIMHNIGSLEITIAFIMLGACLGFLIFNFNPSKIFMGEIGSMFLGFMIAVVCLLGFKAVTLTSLVVPMLILAIPILDTLFAILRRIIHHKPIYEADKQHLHHQLLNKKFSQRTTVLIIYAVSILFSLASIFYILKDRKYGIIIYAILVILITWVVLTTDILTDNAKLNLKKISFHKKKKDKNVTSNKKG</sequence>
<organism evidence="9 10">
    <name type="scientific">Candidatus Aphodocola excrementigallinarum</name>
    <dbReference type="NCBI Taxonomy" id="2840670"/>
    <lineage>
        <taxon>Bacteria</taxon>
        <taxon>Bacillati</taxon>
        <taxon>Bacillota</taxon>
        <taxon>Bacilli</taxon>
        <taxon>Candidatus Aphodocola</taxon>
    </lineage>
</organism>
<feature type="transmembrane region" description="Helical" evidence="8">
    <location>
        <begin position="241"/>
        <end position="260"/>
    </location>
</feature>
<evidence type="ECO:0000256" key="8">
    <source>
        <dbReference type="SAM" id="Phobius"/>
    </source>
</evidence>